<evidence type="ECO:0000313" key="9">
    <source>
        <dbReference type="Proteomes" id="UP000554054"/>
    </source>
</evidence>
<gene>
    <name evidence="8" type="ORF">BJY20_002663</name>
</gene>
<keyword evidence="9" id="KW-1185">Reference proteome</keyword>
<accession>A0A852W0S1</accession>
<reference evidence="8 9" key="1">
    <citation type="submission" date="2020-07" db="EMBL/GenBank/DDBJ databases">
        <title>Sequencing the genomes of 1000 actinobacteria strains.</title>
        <authorList>
            <person name="Klenk H.-P."/>
        </authorList>
    </citation>
    <scope>NUCLEOTIDE SEQUENCE [LARGE SCALE GENOMIC DNA]</scope>
    <source>
        <strain evidence="8 9">DSM 26154</strain>
    </source>
</reference>
<evidence type="ECO:0000256" key="7">
    <source>
        <dbReference type="SAM" id="Phobius"/>
    </source>
</evidence>
<dbReference type="EMBL" id="JACCAE010000001">
    <property type="protein sequence ID" value="NYF99271.1"/>
    <property type="molecule type" value="Genomic_DNA"/>
</dbReference>
<keyword evidence="3 7" id="KW-0812">Transmembrane</keyword>
<dbReference type="RefSeq" id="WP_185991993.1">
    <property type="nucleotide sequence ID" value="NZ_JACCAE010000001.1"/>
</dbReference>
<dbReference type="GO" id="GO:0016020">
    <property type="term" value="C:membrane"/>
    <property type="evidence" value="ECO:0007669"/>
    <property type="project" value="UniProtKB-SubCell"/>
</dbReference>
<feature type="transmembrane region" description="Helical" evidence="7">
    <location>
        <begin position="61"/>
        <end position="78"/>
    </location>
</feature>
<comment type="subcellular location">
    <subcellularLocation>
        <location evidence="1">Membrane</location>
        <topology evidence="1">Multi-pass membrane protein</topology>
    </subcellularLocation>
</comment>
<dbReference type="Proteomes" id="UP000554054">
    <property type="component" value="Unassembled WGS sequence"/>
</dbReference>
<feature type="transmembrane region" description="Helical" evidence="7">
    <location>
        <begin position="327"/>
        <end position="353"/>
    </location>
</feature>
<comment type="caution">
    <text evidence="8">The sequence shown here is derived from an EMBL/GenBank/DDBJ whole genome shotgun (WGS) entry which is preliminary data.</text>
</comment>
<dbReference type="Pfam" id="PF01594">
    <property type="entry name" value="AI-2E_transport"/>
    <property type="match status" value="1"/>
</dbReference>
<feature type="transmembrane region" description="Helical" evidence="7">
    <location>
        <begin position="252"/>
        <end position="281"/>
    </location>
</feature>
<evidence type="ECO:0000256" key="3">
    <source>
        <dbReference type="ARBA" id="ARBA00022692"/>
    </source>
</evidence>
<sequence length="393" mass="41649">MDSDGASAAVVPQVAASESRALDSTPSGVLQDVTSTRTLRLLLGAAAIAFLAVTIKAASDIVGPLMLALALTIVFHPLRKRLSRHVPGWLASVSVLVGVYLLLIVLGLMLLVSFARMAQLLPQYQTQLNEELAIIGTTLHSWGISQSQLETMKDSVNTARVASAAASVLGALLGVLSNFFFIVVLLLFLAFDGAQTERLMTHAARFRPNAVEAMSSFARGTRAYLSVSAVFGLIVAVIDTGALWIMGVPGAFVWGVLAFVTNFIPNIGFVIGVVPPALIALLDGGPSLMIAVIIVYSVINFVIQSIIQPRYIGNSVGLSTTLTFLSLVFWTFILGPLGAILAVPMSLLLRAVVVEADPASRWLLPLVSGQLEPELDHPLAPDEPDPEPEPEPA</sequence>
<evidence type="ECO:0000256" key="1">
    <source>
        <dbReference type="ARBA" id="ARBA00004141"/>
    </source>
</evidence>
<dbReference type="AlphaFoldDB" id="A0A852W0S1"/>
<keyword evidence="5 7" id="KW-0472">Membrane</keyword>
<dbReference type="PANTHER" id="PTHR21716">
    <property type="entry name" value="TRANSMEMBRANE PROTEIN"/>
    <property type="match status" value="1"/>
</dbReference>
<feature type="transmembrane region" description="Helical" evidence="7">
    <location>
        <begin position="164"/>
        <end position="191"/>
    </location>
</feature>
<feature type="transmembrane region" description="Helical" evidence="7">
    <location>
        <begin position="223"/>
        <end position="246"/>
    </location>
</feature>
<feature type="transmembrane region" description="Helical" evidence="7">
    <location>
        <begin position="288"/>
        <end position="307"/>
    </location>
</feature>
<proteinExistence type="inferred from homology"/>
<feature type="transmembrane region" description="Helical" evidence="7">
    <location>
        <begin position="38"/>
        <end position="55"/>
    </location>
</feature>
<evidence type="ECO:0000313" key="8">
    <source>
        <dbReference type="EMBL" id="NYF99271.1"/>
    </source>
</evidence>
<dbReference type="InterPro" id="IPR002549">
    <property type="entry name" value="AI-2E-like"/>
</dbReference>
<feature type="transmembrane region" description="Helical" evidence="7">
    <location>
        <begin position="90"/>
        <end position="115"/>
    </location>
</feature>
<keyword evidence="4 7" id="KW-1133">Transmembrane helix</keyword>
<name>A0A852W0S1_9MICO</name>
<protein>
    <submittedName>
        <fullName evidence="8">Putative PurR-regulated permease PerM</fullName>
    </submittedName>
</protein>
<evidence type="ECO:0000256" key="6">
    <source>
        <dbReference type="SAM" id="MobiDB-lite"/>
    </source>
</evidence>
<evidence type="ECO:0000256" key="4">
    <source>
        <dbReference type="ARBA" id="ARBA00022989"/>
    </source>
</evidence>
<evidence type="ECO:0000256" key="5">
    <source>
        <dbReference type="ARBA" id="ARBA00023136"/>
    </source>
</evidence>
<feature type="region of interest" description="Disordered" evidence="6">
    <location>
        <begin position="373"/>
        <end position="393"/>
    </location>
</feature>
<comment type="similarity">
    <text evidence="2">Belongs to the autoinducer-2 exporter (AI-2E) (TC 2.A.86) family.</text>
</comment>
<organism evidence="8 9">
    <name type="scientific">Janibacter cremeus</name>
    <dbReference type="NCBI Taxonomy" id="1285192"/>
    <lineage>
        <taxon>Bacteria</taxon>
        <taxon>Bacillati</taxon>
        <taxon>Actinomycetota</taxon>
        <taxon>Actinomycetes</taxon>
        <taxon>Micrococcales</taxon>
        <taxon>Intrasporangiaceae</taxon>
        <taxon>Janibacter</taxon>
    </lineage>
</organism>
<feature type="compositionally biased region" description="Acidic residues" evidence="6">
    <location>
        <begin position="382"/>
        <end position="393"/>
    </location>
</feature>
<dbReference type="PANTHER" id="PTHR21716:SF64">
    <property type="entry name" value="AI-2 TRANSPORT PROTEIN TQSA"/>
    <property type="match status" value="1"/>
</dbReference>
<evidence type="ECO:0000256" key="2">
    <source>
        <dbReference type="ARBA" id="ARBA00009773"/>
    </source>
</evidence>
<dbReference type="GO" id="GO:0055085">
    <property type="term" value="P:transmembrane transport"/>
    <property type="evidence" value="ECO:0007669"/>
    <property type="project" value="TreeGrafter"/>
</dbReference>